<organism evidence="2 3">
    <name type="scientific">Modicisalibacter ilicicola DSM 19980</name>
    <dbReference type="NCBI Taxonomy" id="1121942"/>
    <lineage>
        <taxon>Bacteria</taxon>
        <taxon>Pseudomonadati</taxon>
        <taxon>Pseudomonadota</taxon>
        <taxon>Gammaproteobacteria</taxon>
        <taxon>Oceanospirillales</taxon>
        <taxon>Halomonadaceae</taxon>
        <taxon>Modicisalibacter</taxon>
    </lineage>
</organism>
<protein>
    <submittedName>
        <fullName evidence="2">Uncharacterized protein</fullName>
    </submittedName>
</protein>
<reference evidence="2 3" key="1">
    <citation type="submission" date="2016-11" db="EMBL/GenBank/DDBJ databases">
        <authorList>
            <person name="Jaros S."/>
            <person name="Januszkiewicz K."/>
            <person name="Wedrychowicz H."/>
        </authorList>
    </citation>
    <scope>NUCLEOTIDE SEQUENCE [LARGE SCALE GENOMIC DNA]</scope>
    <source>
        <strain evidence="2 3">DSM 19980</strain>
    </source>
</reference>
<proteinExistence type="predicted"/>
<evidence type="ECO:0000313" key="3">
    <source>
        <dbReference type="Proteomes" id="UP000184346"/>
    </source>
</evidence>
<dbReference type="AlphaFoldDB" id="A0A1M4S8E7"/>
<sequence length="80" mass="9389">MNARDYLAKKGIGLDREEDKPQTLEEMAWSRAREAGGHPPRSGTPFDWEDWERYHDQLAEDSERIAQKIHPRAPRDENDD</sequence>
<feature type="region of interest" description="Disordered" evidence="1">
    <location>
        <begin position="1"/>
        <end position="48"/>
    </location>
</feature>
<evidence type="ECO:0000256" key="1">
    <source>
        <dbReference type="SAM" id="MobiDB-lite"/>
    </source>
</evidence>
<accession>A0A1M4S8E7</accession>
<evidence type="ECO:0000313" key="2">
    <source>
        <dbReference type="EMBL" id="SHE28471.1"/>
    </source>
</evidence>
<feature type="compositionally biased region" description="Basic and acidic residues" evidence="1">
    <location>
        <begin position="1"/>
        <end position="23"/>
    </location>
</feature>
<dbReference type="Proteomes" id="UP000184346">
    <property type="component" value="Unassembled WGS sequence"/>
</dbReference>
<dbReference type="STRING" id="1121942.SAMN02745148_00009"/>
<dbReference type="EMBL" id="FQUJ01000002">
    <property type="protein sequence ID" value="SHE28471.1"/>
    <property type="molecule type" value="Genomic_DNA"/>
</dbReference>
<name>A0A1M4S8E7_9GAMM</name>
<dbReference type="RefSeq" id="WP_072818393.1">
    <property type="nucleotide sequence ID" value="NZ_FQUJ01000002.1"/>
</dbReference>
<keyword evidence="3" id="KW-1185">Reference proteome</keyword>
<dbReference type="OrthoDB" id="5704405at2"/>
<gene>
    <name evidence="2" type="ORF">SAMN02745148_00009</name>
</gene>